<evidence type="ECO:0000313" key="2">
    <source>
        <dbReference type="Proteomes" id="UP000821845"/>
    </source>
</evidence>
<dbReference type="EMBL" id="CM023481">
    <property type="protein sequence ID" value="KAH6948307.1"/>
    <property type="molecule type" value="Genomic_DNA"/>
</dbReference>
<proteinExistence type="predicted"/>
<keyword evidence="2" id="KW-1185">Reference proteome</keyword>
<comment type="caution">
    <text evidence="1">The sequence shown here is derived from an EMBL/GenBank/DDBJ whole genome shotgun (WGS) entry which is preliminary data.</text>
</comment>
<sequence length="399" mass="43576">MCVRTLTYQERERKSSSVKKTFAIGEDIGARKLRAASTRLGRESPGEHERRCFIREKGTHAFAVRRLQEHVSGSKEDEAIGHASRERYDALASRRHRLLQGARQCAAKSDASASTEYLTQAGSPLSLDFSTFDTFPWEKEEGDAEPMLPPHLAQTSTYRINDHSPPAVATGEEDPVAQIVDVSGQRVDFRTTPSTVLLLSGSSSTKSAQRGYFVVQGYQSLSNSDSSSDRYSNTATSGSSCVRSTSARPSPPRAPVRVVDPSALSTSKLLERCSRTHWNRASNSDCGRRGFACGLDCSGAWPSSNVSPQHGRTTSPSRARWSSLTRHSRRLCRTDQPASFLRDADGVFNNASSDEFYTAGTLWGGRGGGRPQDLPAVRLLPARFLVLVRPVGSPVVPSR</sequence>
<reference evidence="1" key="1">
    <citation type="submission" date="2020-05" db="EMBL/GenBank/DDBJ databases">
        <title>Large-scale comparative analyses of tick genomes elucidate their genetic diversity and vector capacities.</title>
        <authorList>
            <person name="Jia N."/>
            <person name="Wang J."/>
            <person name="Shi W."/>
            <person name="Du L."/>
            <person name="Sun Y."/>
            <person name="Zhan W."/>
            <person name="Jiang J."/>
            <person name="Wang Q."/>
            <person name="Zhang B."/>
            <person name="Ji P."/>
            <person name="Sakyi L.B."/>
            <person name="Cui X."/>
            <person name="Yuan T."/>
            <person name="Jiang B."/>
            <person name="Yang W."/>
            <person name="Lam T.T.-Y."/>
            <person name="Chang Q."/>
            <person name="Ding S."/>
            <person name="Wang X."/>
            <person name="Zhu J."/>
            <person name="Ruan X."/>
            <person name="Zhao L."/>
            <person name="Wei J."/>
            <person name="Que T."/>
            <person name="Du C."/>
            <person name="Cheng J."/>
            <person name="Dai P."/>
            <person name="Han X."/>
            <person name="Huang E."/>
            <person name="Gao Y."/>
            <person name="Liu J."/>
            <person name="Shao H."/>
            <person name="Ye R."/>
            <person name="Li L."/>
            <person name="Wei W."/>
            <person name="Wang X."/>
            <person name="Wang C."/>
            <person name="Yang T."/>
            <person name="Huo Q."/>
            <person name="Li W."/>
            <person name="Guo W."/>
            <person name="Chen H."/>
            <person name="Zhou L."/>
            <person name="Ni X."/>
            <person name="Tian J."/>
            <person name="Zhou Y."/>
            <person name="Sheng Y."/>
            <person name="Liu T."/>
            <person name="Pan Y."/>
            <person name="Xia L."/>
            <person name="Li J."/>
            <person name="Zhao F."/>
            <person name="Cao W."/>
        </authorList>
    </citation>
    <scope>NUCLEOTIDE SEQUENCE</scope>
    <source>
        <strain evidence="1">Hyas-2018</strain>
    </source>
</reference>
<name>A0ACB7TSC9_HYAAI</name>
<gene>
    <name evidence="1" type="ORF">HPB50_023371</name>
</gene>
<evidence type="ECO:0000313" key="1">
    <source>
        <dbReference type="EMBL" id="KAH6948307.1"/>
    </source>
</evidence>
<organism evidence="1 2">
    <name type="scientific">Hyalomma asiaticum</name>
    <name type="common">Tick</name>
    <dbReference type="NCBI Taxonomy" id="266040"/>
    <lineage>
        <taxon>Eukaryota</taxon>
        <taxon>Metazoa</taxon>
        <taxon>Ecdysozoa</taxon>
        <taxon>Arthropoda</taxon>
        <taxon>Chelicerata</taxon>
        <taxon>Arachnida</taxon>
        <taxon>Acari</taxon>
        <taxon>Parasitiformes</taxon>
        <taxon>Ixodida</taxon>
        <taxon>Ixodoidea</taxon>
        <taxon>Ixodidae</taxon>
        <taxon>Hyalomminae</taxon>
        <taxon>Hyalomma</taxon>
    </lineage>
</organism>
<dbReference type="Proteomes" id="UP000821845">
    <property type="component" value="Chromosome 1"/>
</dbReference>
<protein>
    <submittedName>
        <fullName evidence="1">Uncharacterized protein</fullName>
    </submittedName>
</protein>
<accession>A0ACB7TSC9</accession>